<dbReference type="EMBL" id="BSNJ01000011">
    <property type="protein sequence ID" value="GLQ22109.1"/>
    <property type="molecule type" value="Genomic_DNA"/>
</dbReference>
<name>A0ABQ5V5X1_9PROT</name>
<dbReference type="InterPro" id="IPR036465">
    <property type="entry name" value="vWFA_dom_sf"/>
</dbReference>
<reference evidence="3" key="1">
    <citation type="journal article" date="2014" name="Int. J. Syst. Evol. Microbiol.">
        <title>Complete genome of a new Firmicutes species belonging to the dominant human colonic microbiota ('Ruminococcus bicirculans') reveals two chromosomes and a selective capacity to utilize plant glucans.</title>
        <authorList>
            <consortium name="NISC Comparative Sequencing Program"/>
            <person name="Wegmann U."/>
            <person name="Louis P."/>
            <person name="Goesmann A."/>
            <person name="Henrissat B."/>
            <person name="Duncan S.H."/>
            <person name="Flint H.J."/>
        </authorList>
    </citation>
    <scope>NUCLEOTIDE SEQUENCE</scope>
    <source>
        <strain evidence="3">NBRC 108216</strain>
    </source>
</reference>
<feature type="chain" id="PRO_5045085846" description="VWFA domain-containing protein" evidence="1">
    <location>
        <begin position="23"/>
        <end position="482"/>
    </location>
</feature>
<proteinExistence type="predicted"/>
<dbReference type="SMART" id="SM00327">
    <property type="entry name" value="VWA"/>
    <property type="match status" value="1"/>
</dbReference>
<dbReference type="Proteomes" id="UP001161390">
    <property type="component" value="Unassembled WGS sequence"/>
</dbReference>
<organism evidence="3 4">
    <name type="scientific">Algimonas porphyrae</name>
    <dbReference type="NCBI Taxonomy" id="1128113"/>
    <lineage>
        <taxon>Bacteria</taxon>
        <taxon>Pseudomonadati</taxon>
        <taxon>Pseudomonadota</taxon>
        <taxon>Alphaproteobacteria</taxon>
        <taxon>Maricaulales</taxon>
        <taxon>Robiginitomaculaceae</taxon>
        <taxon>Algimonas</taxon>
    </lineage>
</organism>
<dbReference type="RefSeq" id="WP_377886372.1">
    <property type="nucleotide sequence ID" value="NZ_JBHMDV010000004.1"/>
</dbReference>
<comment type="caution">
    <text evidence="3">The sequence shown here is derived from an EMBL/GenBank/DDBJ whole genome shotgun (WGS) entry which is preliminary data.</text>
</comment>
<sequence length="482" mass="52255">MKSKFIVGLAIASIAAVSVAQAPQTMPETNKSTEQIMVVLDASGSMWGRVDGRTKISVVRDAYADLMKTWDEADVESGLILYGHRRKGDCSDIELISRPGQTDSHSLGRTVAKLNPKGKTPIGASVRQAAEELKYTEQKATVILLSDGIETCGVDPCQLGRDLEALGVDFTTHVIGFDLGGEATEQLQCLARNTGGRFLQARNTSDLKEAFEQVADISRPLSLQGLVAETGEAAPGMMWTITRKDGVIVVEQRTETSTLSMAELADGQLPDGDYTVTGRAKNYSGSTNFTLPTEKPVIYVRLFPDVPYTRLRVEGDILSGDEFTVAWEGIGGPEDIISIVPRGADWGQAISTVRVRTGNPVSLKAPPNAGEYDLLYLNSDVELNRIDERMPVTVLESLYALNAAGAIQAGQSFTVNWRGPALEGDMIAIGPRTSGRDDYFSMTWIESDGPVSLTAPDMPGDYELRYYGDGYVVQFVQPVRVQ</sequence>
<keyword evidence="1" id="KW-0732">Signal</keyword>
<dbReference type="Gene3D" id="3.40.50.410">
    <property type="entry name" value="von Willebrand factor, type A domain"/>
    <property type="match status" value="1"/>
</dbReference>
<dbReference type="Pfam" id="PF13519">
    <property type="entry name" value="VWA_2"/>
    <property type="match status" value="1"/>
</dbReference>
<dbReference type="SUPFAM" id="SSF53300">
    <property type="entry name" value="vWA-like"/>
    <property type="match status" value="1"/>
</dbReference>
<evidence type="ECO:0000256" key="1">
    <source>
        <dbReference type="SAM" id="SignalP"/>
    </source>
</evidence>
<evidence type="ECO:0000259" key="2">
    <source>
        <dbReference type="PROSITE" id="PS50234"/>
    </source>
</evidence>
<dbReference type="PROSITE" id="PS50234">
    <property type="entry name" value="VWFA"/>
    <property type="match status" value="1"/>
</dbReference>
<reference evidence="3" key="2">
    <citation type="submission" date="2023-01" db="EMBL/GenBank/DDBJ databases">
        <title>Draft genome sequence of Algimonas porphyrae strain NBRC 108216.</title>
        <authorList>
            <person name="Sun Q."/>
            <person name="Mori K."/>
        </authorList>
    </citation>
    <scope>NUCLEOTIDE SEQUENCE</scope>
    <source>
        <strain evidence="3">NBRC 108216</strain>
    </source>
</reference>
<dbReference type="InterPro" id="IPR002035">
    <property type="entry name" value="VWF_A"/>
</dbReference>
<evidence type="ECO:0000313" key="3">
    <source>
        <dbReference type="EMBL" id="GLQ22109.1"/>
    </source>
</evidence>
<accession>A0ABQ5V5X1</accession>
<evidence type="ECO:0000313" key="4">
    <source>
        <dbReference type="Proteomes" id="UP001161390"/>
    </source>
</evidence>
<feature type="signal peptide" evidence="1">
    <location>
        <begin position="1"/>
        <end position="22"/>
    </location>
</feature>
<protein>
    <recommendedName>
        <fullName evidence="2">VWFA domain-containing protein</fullName>
    </recommendedName>
</protein>
<gene>
    <name evidence="3" type="ORF">GCM10007854_30640</name>
</gene>
<feature type="domain" description="VWFA" evidence="2">
    <location>
        <begin position="35"/>
        <end position="214"/>
    </location>
</feature>
<keyword evidence="4" id="KW-1185">Reference proteome</keyword>